<evidence type="ECO:0000256" key="4">
    <source>
        <dbReference type="ARBA" id="ARBA00022990"/>
    </source>
</evidence>
<dbReference type="Pfam" id="PF08198">
    <property type="entry name" value="Thymopoietin"/>
    <property type="match status" value="1"/>
</dbReference>
<evidence type="ECO:0000256" key="1">
    <source>
        <dbReference type="ARBA" id="ARBA00007744"/>
    </source>
</evidence>
<dbReference type="PANTHER" id="PTHR12019:SF9">
    <property type="entry name" value="THYMOPOIETIN"/>
    <property type="match status" value="1"/>
</dbReference>
<evidence type="ECO:0008006" key="12">
    <source>
        <dbReference type="Google" id="ProtNLM"/>
    </source>
</evidence>
<evidence type="ECO:0000256" key="3">
    <source>
        <dbReference type="ARBA" id="ARBA00022553"/>
    </source>
</evidence>
<dbReference type="PROSITE" id="PS50954">
    <property type="entry name" value="LEM"/>
    <property type="match status" value="1"/>
</dbReference>
<dbReference type="InterPro" id="IPR013146">
    <property type="entry name" value="LEM-like_dom"/>
</dbReference>
<dbReference type="Proteomes" id="UP001159405">
    <property type="component" value="Unassembled WGS sequence"/>
</dbReference>
<feature type="transmembrane region" description="Helical" evidence="7">
    <location>
        <begin position="272"/>
        <end position="293"/>
    </location>
</feature>
<evidence type="ECO:0000256" key="2">
    <source>
        <dbReference type="ARBA" id="ARBA00022481"/>
    </source>
</evidence>
<feature type="domain" description="LEM" evidence="8">
    <location>
        <begin position="92"/>
        <end position="136"/>
    </location>
</feature>
<dbReference type="SMART" id="SM00540">
    <property type="entry name" value="LEM"/>
    <property type="match status" value="1"/>
</dbReference>
<reference evidence="10 11" key="1">
    <citation type="submission" date="2022-05" db="EMBL/GenBank/DDBJ databases">
        <authorList>
            <consortium name="Genoscope - CEA"/>
            <person name="William W."/>
        </authorList>
    </citation>
    <scope>NUCLEOTIDE SEQUENCE [LARGE SCALE GENOMIC DNA]</scope>
</reference>
<feature type="compositionally biased region" description="Basic and acidic residues" evidence="6">
    <location>
        <begin position="183"/>
        <end position="199"/>
    </location>
</feature>
<dbReference type="PROSITE" id="PS50955">
    <property type="entry name" value="LEM_LIKE"/>
    <property type="match status" value="1"/>
</dbReference>
<comment type="caution">
    <text evidence="10">The sequence shown here is derived from an EMBL/GenBank/DDBJ whole genome shotgun (WGS) entry which is preliminary data.</text>
</comment>
<feature type="compositionally biased region" description="Acidic residues" evidence="6">
    <location>
        <begin position="49"/>
        <end position="60"/>
    </location>
</feature>
<dbReference type="PANTHER" id="PTHR12019">
    <property type="entry name" value="LAMINA-ASSOCIATED POLYPEPTIDE THYMOPOIETIN"/>
    <property type="match status" value="1"/>
</dbReference>
<keyword evidence="4" id="KW-0007">Acetylation</keyword>
<sequence length="305" mass="33996">MSSFSSNPHLLTKEKLKSALKANGIPLPKTEQKKAFYVELYLQRLTSQNDDEYSSDESEGTSESSPIGAHKKLPAKPAKKIVLNKRVKGGLPYDVSALSDGDLARQLKSFGATIGPITDSTRVLYQKKLAKLLTEELEAPASKYSPKQKKTSPPKPQRRMEHADFSDGYDADDASTEELDVETAERLTYNHEQQDHRDSPPPPELPSPAYKSTPRKRITTSTITTRQHRRHDNKGDHAAFNGPEQTDSVEVIAVKEPAKVAKEETSICGPHIQILLAVLVFLVFISFLVYSLMEDTPRETLKEVE</sequence>
<evidence type="ECO:0000256" key="5">
    <source>
        <dbReference type="ARBA" id="ARBA00023125"/>
    </source>
</evidence>
<dbReference type="SUPFAM" id="SSF63451">
    <property type="entry name" value="LEM domain"/>
    <property type="match status" value="2"/>
</dbReference>
<keyword evidence="7" id="KW-0812">Transmembrane</keyword>
<evidence type="ECO:0000256" key="6">
    <source>
        <dbReference type="SAM" id="MobiDB-lite"/>
    </source>
</evidence>
<feature type="region of interest" description="Disordered" evidence="6">
    <location>
        <begin position="48"/>
        <end position="75"/>
    </location>
</feature>
<dbReference type="SMART" id="SM01261">
    <property type="entry name" value="Thymopoietin"/>
    <property type="match status" value="1"/>
</dbReference>
<dbReference type="Pfam" id="PF03020">
    <property type="entry name" value="LEM"/>
    <property type="match status" value="1"/>
</dbReference>
<feature type="domain" description="LEM-like" evidence="9">
    <location>
        <begin position="5"/>
        <end position="48"/>
    </location>
</feature>
<organism evidence="10 11">
    <name type="scientific">Porites lobata</name>
    <dbReference type="NCBI Taxonomy" id="104759"/>
    <lineage>
        <taxon>Eukaryota</taxon>
        <taxon>Metazoa</taxon>
        <taxon>Cnidaria</taxon>
        <taxon>Anthozoa</taxon>
        <taxon>Hexacorallia</taxon>
        <taxon>Scleractinia</taxon>
        <taxon>Fungiina</taxon>
        <taxon>Poritidae</taxon>
        <taxon>Porites</taxon>
    </lineage>
</organism>
<dbReference type="Gene3D" id="1.10.720.40">
    <property type="match status" value="2"/>
</dbReference>
<keyword evidence="2" id="KW-0488">Methylation</keyword>
<dbReference type="InterPro" id="IPR051656">
    <property type="entry name" value="LEM_domain"/>
</dbReference>
<dbReference type="InterPro" id="IPR011015">
    <property type="entry name" value="LEM/LEM-like_dom_sf"/>
</dbReference>
<gene>
    <name evidence="10" type="ORF">PLOB_00041894</name>
</gene>
<evidence type="ECO:0000313" key="11">
    <source>
        <dbReference type="Proteomes" id="UP001159405"/>
    </source>
</evidence>
<dbReference type="EMBL" id="CALNXK010000067">
    <property type="protein sequence ID" value="CAH3141679.1"/>
    <property type="molecule type" value="Genomic_DNA"/>
</dbReference>
<proteinExistence type="inferred from homology"/>
<feature type="compositionally biased region" description="Acidic residues" evidence="6">
    <location>
        <begin position="167"/>
        <end position="182"/>
    </location>
</feature>
<evidence type="ECO:0000259" key="9">
    <source>
        <dbReference type="PROSITE" id="PS50955"/>
    </source>
</evidence>
<dbReference type="CDD" id="cd12934">
    <property type="entry name" value="LEM"/>
    <property type="match status" value="1"/>
</dbReference>
<comment type="similarity">
    <text evidence="1">Belongs to the LEM family.</text>
</comment>
<keyword evidence="7" id="KW-1133">Transmembrane helix</keyword>
<keyword evidence="11" id="KW-1185">Reference proteome</keyword>
<keyword evidence="3" id="KW-0597">Phosphoprotein</keyword>
<accession>A0ABN8PDP5</accession>
<evidence type="ECO:0000259" key="8">
    <source>
        <dbReference type="PROSITE" id="PS50954"/>
    </source>
</evidence>
<protein>
    <recommendedName>
        <fullName evidence="12">LEM domain-containing protein</fullName>
    </recommendedName>
</protein>
<dbReference type="InterPro" id="IPR003887">
    <property type="entry name" value="LEM_dom"/>
</dbReference>
<name>A0ABN8PDP5_9CNID</name>
<evidence type="ECO:0000313" key="10">
    <source>
        <dbReference type="EMBL" id="CAH3141679.1"/>
    </source>
</evidence>
<feature type="region of interest" description="Disordered" evidence="6">
    <location>
        <begin position="137"/>
        <end position="242"/>
    </location>
</feature>
<keyword evidence="5" id="KW-0238">DNA-binding</keyword>
<evidence type="ECO:0000256" key="7">
    <source>
        <dbReference type="SAM" id="Phobius"/>
    </source>
</evidence>
<keyword evidence="7" id="KW-0472">Membrane</keyword>